<dbReference type="OrthoDB" id="3529975at2759"/>
<reference evidence="9" key="1">
    <citation type="submission" date="2020-03" db="EMBL/GenBank/DDBJ databases">
        <title>Site-based positive gene gene selection in Geosmithia morbida across the United States reveals a broad range of putative effectors and factors for local host and environmental adapation.</title>
        <authorList>
            <person name="Onufrak A."/>
            <person name="Murdoch R.W."/>
            <person name="Gazis R."/>
            <person name="Huff M."/>
            <person name="Staton M."/>
            <person name="Klingeman W."/>
            <person name="Hadziabdic D."/>
        </authorList>
    </citation>
    <scope>NUCLEOTIDE SEQUENCE</scope>
    <source>
        <strain evidence="9">1262</strain>
    </source>
</reference>
<feature type="region of interest" description="Disordered" evidence="6">
    <location>
        <begin position="359"/>
        <end position="391"/>
    </location>
</feature>
<dbReference type="InterPro" id="IPR052337">
    <property type="entry name" value="SAT4-like"/>
</dbReference>
<comment type="similarity">
    <text evidence="5">Belongs to the SAT4 family.</text>
</comment>
<evidence type="ECO:0000313" key="10">
    <source>
        <dbReference type="Proteomes" id="UP000749293"/>
    </source>
</evidence>
<feature type="transmembrane region" description="Helical" evidence="7">
    <location>
        <begin position="110"/>
        <end position="136"/>
    </location>
</feature>
<dbReference type="GO" id="GO:0016020">
    <property type="term" value="C:membrane"/>
    <property type="evidence" value="ECO:0007669"/>
    <property type="project" value="UniProtKB-SubCell"/>
</dbReference>
<feature type="transmembrane region" description="Helical" evidence="7">
    <location>
        <begin position="73"/>
        <end position="98"/>
    </location>
</feature>
<accession>A0A9P4YV19</accession>
<evidence type="ECO:0000256" key="2">
    <source>
        <dbReference type="ARBA" id="ARBA00022692"/>
    </source>
</evidence>
<keyword evidence="4 7" id="KW-0472">Membrane</keyword>
<dbReference type="InterPro" id="IPR049326">
    <property type="entry name" value="Rhodopsin_dom_fungi"/>
</dbReference>
<comment type="subcellular location">
    <subcellularLocation>
        <location evidence="1">Membrane</location>
        <topology evidence="1">Multi-pass membrane protein</topology>
    </subcellularLocation>
</comment>
<feature type="transmembrane region" description="Helical" evidence="7">
    <location>
        <begin position="21"/>
        <end position="39"/>
    </location>
</feature>
<feature type="transmembrane region" description="Helical" evidence="7">
    <location>
        <begin position="202"/>
        <end position="220"/>
    </location>
</feature>
<keyword evidence="2 7" id="KW-0812">Transmembrane</keyword>
<evidence type="ECO:0000256" key="3">
    <source>
        <dbReference type="ARBA" id="ARBA00022989"/>
    </source>
</evidence>
<dbReference type="PANTHER" id="PTHR33048">
    <property type="entry name" value="PTH11-LIKE INTEGRAL MEMBRANE PROTEIN (AFU_ORTHOLOGUE AFUA_5G11245)"/>
    <property type="match status" value="1"/>
</dbReference>
<name>A0A9P4YV19_9HYPO</name>
<evidence type="ECO:0000256" key="4">
    <source>
        <dbReference type="ARBA" id="ARBA00023136"/>
    </source>
</evidence>
<dbReference type="EMBL" id="JAANYQ010000010">
    <property type="protein sequence ID" value="KAF4122231.1"/>
    <property type="molecule type" value="Genomic_DNA"/>
</dbReference>
<dbReference type="AlphaFoldDB" id="A0A9P4YV19"/>
<gene>
    <name evidence="9" type="ORF">GMORB2_7824</name>
</gene>
<keyword evidence="3 7" id="KW-1133">Transmembrane helix</keyword>
<feature type="compositionally biased region" description="Basic and acidic residues" evidence="6">
    <location>
        <begin position="382"/>
        <end position="391"/>
    </location>
</feature>
<feature type="compositionally biased region" description="Polar residues" evidence="6">
    <location>
        <begin position="368"/>
        <end position="381"/>
    </location>
</feature>
<comment type="caution">
    <text evidence="9">The sequence shown here is derived from an EMBL/GenBank/DDBJ whole genome shotgun (WGS) entry which is preliminary data.</text>
</comment>
<keyword evidence="10" id="KW-1185">Reference proteome</keyword>
<feature type="domain" description="Rhodopsin" evidence="8">
    <location>
        <begin position="42"/>
        <end position="262"/>
    </location>
</feature>
<protein>
    <recommendedName>
        <fullName evidence="8">Rhodopsin domain-containing protein</fullName>
    </recommendedName>
</protein>
<evidence type="ECO:0000256" key="6">
    <source>
        <dbReference type="SAM" id="MobiDB-lite"/>
    </source>
</evidence>
<evidence type="ECO:0000259" key="8">
    <source>
        <dbReference type="Pfam" id="PF20684"/>
    </source>
</evidence>
<feature type="compositionally biased region" description="Basic and acidic residues" evidence="6">
    <location>
        <begin position="318"/>
        <end position="333"/>
    </location>
</feature>
<dbReference type="Proteomes" id="UP000749293">
    <property type="component" value="Unassembled WGS sequence"/>
</dbReference>
<proteinExistence type="inferred from homology"/>
<organism evidence="9 10">
    <name type="scientific">Geosmithia morbida</name>
    <dbReference type="NCBI Taxonomy" id="1094350"/>
    <lineage>
        <taxon>Eukaryota</taxon>
        <taxon>Fungi</taxon>
        <taxon>Dikarya</taxon>
        <taxon>Ascomycota</taxon>
        <taxon>Pezizomycotina</taxon>
        <taxon>Sordariomycetes</taxon>
        <taxon>Hypocreomycetidae</taxon>
        <taxon>Hypocreales</taxon>
        <taxon>Bionectriaceae</taxon>
        <taxon>Geosmithia</taxon>
    </lineage>
</organism>
<dbReference type="PANTHER" id="PTHR33048:SF64">
    <property type="entry name" value="INTEGRAL MEMBRANE PROTEIN"/>
    <property type="match status" value="1"/>
</dbReference>
<evidence type="ECO:0000313" key="9">
    <source>
        <dbReference type="EMBL" id="KAF4122231.1"/>
    </source>
</evidence>
<dbReference type="RefSeq" id="XP_035320883.1">
    <property type="nucleotide sequence ID" value="XM_035469789.1"/>
</dbReference>
<evidence type="ECO:0000256" key="1">
    <source>
        <dbReference type="ARBA" id="ARBA00004141"/>
    </source>
</evidence>
<dbReference type="GeneID" id="55974047"/>
<feature type="region of interest" description="Disordered" evidence="6">
    <location>
        <begin position="288"/>
        <end position="337"/>
    </location>
</feature>
<dbReference type="Pfam" id="PF20684">
    <property type="entry name" value="Fung_rhodopsin"/>
    <property type="match status" value="1"/>
</dbReference>
<evidence type="ECO:0000256" key="5">
    <source>
        <dbReference type="ARBA" id="ARBA00038359"/>
    </source>
</evidence>
<sequence length="391" mass="42923">MAWVFNTPEGTPTDGPTLTGAGLAMTSLAIGTIFVRLYVRLLIVKATGWETRWGLGLDSLDDFPPENMYNFGLLQYIGAPFYVLGIWCFKLSLLLSYLRFMPKGVYRISCIVLCVLVMAAHIAFMCIFIFGCIPVISWKSFVSPYSVWTIAMQWDSTVTGKCVDLVTFYLTFSSLTIVMDVMVLLFPFPVLIKSRIQTRKKVVLLGLFALGIFVTVIQSIRIQTIKNLKNPLDSAPSIIWSLVENDIGIIICNIPTMSPLIKYFSEKTRSGTGSKSRQTGSEYVMKSWRSGKGGMQPLGSGVDPESEPSGSGVTIPQHRGDQSSHVDASKDDGGSGEYILESSGIIKTTDVVVTSRRAAWNGDRESISDSGHTTPGNTETSGLRKTDAQSW</sequence>
<evidence type="ECO:0000256" key="7">
    <source>
        <dbReference type="SAM" id="Phobius"/>
    </source>
</evidence>
<feature type="transmembrane region" description="Helical" evidence="7">
    <location>
        <begin position="166"/>
        <end position="190"/>
    </location>
</feature>